<feature type="region of interest" description="Disordered" evidence="1">
    <location>
        <begin position="25"/>
        <end position="64"/>
    </location>
</feature>
<dbReference type="AlphaFoldDB" id="A0A1Y1KJX0"/>
<dbReference type="EMBL" id="GEZM01081315">
    <property type="protein sequence ID" value="JAV61709.1"/>
    <property type="molecule type" value="Transcribed_RNA"/>
</dbReference>
<protein>
    <submittedName>
        <fullName evidence="3">Uncharacterized protein</fullName>
    </submittedName>
</protein>
<name>A0A1Y1KJX0_PHOPY</name>
<evidence type="ECO:0000256" key="1">
    <source>
        <dbReference type="SAM" id="MobiDB-lite"/>
    </source>
</evidence>
<feature type="compositionally biased region" description="Polar residues" evidence="1">
    <location>
        <begin position="270"/>
        <end position="279"/>
    </location>
</feature>
<evidence type="ECO:0000313" key="3">
    <source>
        <dbReference type="EMBL" id="JAV61709.1"/>
    </source>
</evidence>
<feature type="region of interest" description="Disordered" evidence="1">
    <location>
        <begin position="267"/>
        <end position="289"/>
    </location>
</feature>
<feature type="signal peptide" evidence="2">
    <location>
        <begin position="1"/>
        <end position="18"/>
    </location>
</feature>
<keyword evidence="2" id="KW-0732">Signal</keyword>
<feature type="region of interest" description="Disordered" evidence="1">
    <location>
        <begin position="236"/>
        <end position="255"/>
    </location>
</feature>
<organism evidence="3">
    <name type="scientific">Photinus pyralis</name>
    <name type="common">Common eastern firefly</name>
    <name type="synonym">Lampyris pyralis</name>
    <dbReference type="NCBI Taxonomy" id="7054"/>
    <lineage>
        <taxon>Eukaryota</taxon>
        <taxon>Metazoa</taxon>
        <taxon>Ecdysozoa</taxon>
        <taxon>Arthropoda</taxon>
        <taxon>Hexapoda</taxon>
        <taxon>Insecta</taxon>
        <taxon>Pterygota</taxon>
        <taxon>Neoptera</taxon>
        <taxon>Endopterygota</taxon>
        <taxon>Coleoptera</taxon>
        <taxon>Polyphaga</taxon>
        <taxon>Elateriformia</taxon>
        <taxon>Elateroidea</taxon>
        <taxon>Lampyridae</taxon>
        <taxon>Lampyrinae</taxon>
        <taxon>Photinus</taxon>
    </lineage>
</organism>
<proteinExistence type="predicted"/>
<feature type="chain" id="PRO_5013186185" evidence="2">
    <location>
        <begin position="19"/>
        <end position="289"/>
    </location>
</feature>
<reference evidence="3" key="1">
    <citation type="journal article" date="2016" name="Sci. Rep.">
        <title>Molecular characterization of firefly nuptial gifts: a multi-omics approach sheds light on postcopulatory sexual selection.</title>
        <authorList>
            <person name="Al-Wathiqui N."/>
            <person name="Fallon T.R."/>
            <person name="South A."/>
            <person name="Weng J.K."/>
            <person name="Lewis S.M."/>
        </authorList>
    </citation>
    <scope>NUCLEOTIDE SEQUENCE</scope>
</reference>
<evidence type="ECO:0000256" key="2">
    <source>
        <dbReference type="SAM" id="SignalP"/>
    </source>
</evidence>
<accession>A0A1Y1KJX0</accession>
<sequence>MRLSLVLALTTVISFSYGYPQNTYRNAGPVQRDNHSPGDAVNYRPETEPETDATHDHELNEEDPFYPSYSPFQSPPLGHSRPFIFQQEAAYSQRPISPFQQQLSYDTYRGGGGSVGGYTPTEASSLGLLGSGNFGVIPGGTFYNDNDGESSGYENKFGSLYQNGHGRPSLFFGRVAKSRPQQQEQFANFRDFADINTPSYSQYVVVYTNKNDNQHKDNQDSDKRPKNIIEQLAMIDQENSTTSRPEKKRSKGKQKLAALLPEKKWLAKQMSKSTTSSSVDLHEPLLALS</sequence>